<proteinExistence type="predicted"/>
<dbReference type="OrthoDB" id="384891at2"/>
<dbReference type="Proteomes" id="UP000004959">
    <property type="component" value="Chromosome"/>
</dbReference>
<evidence type="ECO:0000256" key="2">
    <source>
        <dbReference type="ARBA" id="ARBA00023125"/>
    </source>
</evidence>
<accession>G9WHY9</accession>
<dbReference type="PANTHER" id="PTHR42756:SF1">
    <property type="entry name" value="TRANSCRIPTIONAL REPRESSOR OF EMRAB OPERON"/>
    <property type="match status" value="1"/>
</dbReference>
<evidence type="ECO:0000313" key="5">
    <source>
        <dbReference type="EMBL" id="EHN58874.1"/>
    </source>
</evidence>
<dbReference type="GO" id="GO:0003700">
    <property type="term" value="F:DNA-binding transcription factor activity"/>
    <property type="evidence" value="ECO:0007669"/>
    <property type="project" value="InterPro"/>
</dbReference>
<dbReference type="AlphaFoldDB" id="G9WHY9"/>
<evidence type="ECO:0000313" key="6">
    <source>
        <dbReference type="Proteomes" id="UP000004959"/>
    </source>
</evidence>
<dbReference type="PROSITE" id="PS50995">
    <property type="entry name" value="HTH_MARR_2"/>
    <property type="match status" value="1"/>
</dbReference>
<feature type="domain" description="HTH marR-type" evidence="4">
    <location>
        <begin position="5"/>
        <end position="137"/>
    </location>
</feature>
<dbReference type="PATRIC" id="fig|1045004.4.peg.767"/>
<evidence type="ECO:0000259" key="4">
    <source>
        <dbReference type="PROSITE" id="PS50995"/>
    </source>
</evidence>
<dbReference type="InterPro" id="IPR036390">
    <property type="entry name" value="WH_DNA-bd_sf"/>
</dbReference>
<dbReference type="EMBL" id="AFVZ01000001">
    <property type="protein sequence ID" value="EHN58874.1"/>
    <property type="molecule type" value="Genomic_DNA"/>
</dbReference>
<dbReference type="HOGENOM" id="CLU_083287_18_7_9"/>
<dbReference type="Gene3D" id="1.10.10.10">
    <property type="entry name" value="Winged helix-like DNA-binding domain superfamily/Winged helix DNA-binding domain"/>
    <property type="match status" value="1"/>
</dbReference>
<dbReference type="InterPro" id="IPR036388">
    <property type="entry name" value="WH-like_DNA-bd_sf"/>
</dbReference>
<dbReference type="Pfam" id="PF12802">
    <property type="entry name" value="MarR_2"/>
    <property type="match status" value="1"/>
</dbReference>
<dbReference type="SMART" id="SM00347">
    <property type="entry name" value="HTH_MARR"/>
    <property type="match status" value="1"/>
</dbReference>
<dbReference type="PRINTS" id="PR00598">
    <property type="entry name" value="HTHMARR"/>
</dbReference>
<keyword evidence="2" id="KW-0238">DNA-binding</keyword>
<evidence type="ECO:0000256" key="1">
    <source>
        <dbReference type="ARBA" id="ARBA00023015"/>
    </source>
</evidence>
<keyword evidence="3" id="KW-0804">Transcription</keyword>
<organism evidence="5 6">
    <name type="scientific">Oenococcus kitaharae DSM 17330</name>
    <dbReference type="NCBI Taxonomy" id="1045004"/>
    <lineage>
        <taxon>Bacteria</taxon>
        <taxon>Bacillati</taxon>
        <taxon>Bacillota</taxon>
        <taxon>Bacilli</taxon>
        <taxon>Lactobacillales</taxon>
        <taxon>Lactobacillaceae</taxon>
        <taxon>Oenococcus</taxon>
    </lineage>
</organism>
<reference evidence="5 6" key="1">
    <citation type="journal article" date="2012" name="PLoS ONE">
        <title>Functional divergence in the genus oenococcus as predicted by genome sequencing of the newly-described species, Oenococcus kitaharae.</title>
        <authorList>
            <person name="Borneman A.R."/>
            <person name="McCarthy J.M."/>
            <person name="Chambers P.J."/>
            <person name="Bartowsky E.J."/>
        </authorList>
    </citation>
    <scope>NUCLEOTIDE SEQUENCE [LARGE SCALE GENOMIC DNA]</scope>
    <source>
        <strain evidence="6">DSM17330</strain>
    </source>
</reference>
<gene>
    <name evidence="5" type="ORF">OKIT_0765</name>
</gene>
<sequence>MSDQDFTLERQILKLGHQLIAWRSVDLKKHQLTSNQSETLFYFRAHPDADIVDLKNYLKISHQAACRMIERLKSKSLLQTGISSADKRVKQVYLTEKGRQLCHELQINGSQAGRTILNRLNDQQKQELADLLNKISDQS</sequence>
<dbReference type="RefSeq" id="WP_007745449.1">
    <property type="nucleotide sequence ID" value="NZ_CM001398.1"/>
</dbReference>
<name>G9WHY9_9LACO</name>
<comment type="caution">
    <text evidence="5">The sequence shown here is derived from an EMBL/GenBank/DDBJ whole genome shotgun (WGS) entry which is preliminary data.</text>
</comment>
<dbReference type="PANTHER" id="PTHR42756">
    <property type="entry name" value="TRANSCRIPTIONAL REGULATOR, MARR"/>
    <property type="match status" value="1"/>
</dbReference>
<dbReference type="SUPFAM" id="SSF46785">
    <property type="entry name" value="Winged helix' DNA-binding domain"/>
    <property type="match status" value="1"/>
</dbReference>
<dbReference type="eggNOG" id="COG1846">
    <property type="taxonomic scope" value="Bacteria"/>
</dbReference>
<protein>
    <submittedName>
        <fullName evidence="5">Transcription regulator (Putative)</fullName>
    </submittedName>
</protein>
<dbReference type="STRING" id="336988.NT96_08520"/>
<keyword evidence="6" id="KW-1185">Reference proteome</keyword>
<dbReference type="InterPro" id="IPR000835">
    <property type="entry name" value="HTH_MarR-typ"/>
</dbReference>
<dbReference type="GO" id="GO:0003677">
    <property type="term" value="F:DNA binding"/>
    <property type="evidence" value="ECO:0007669"/>
    <property type="project" value="UniProtKB-KW"/>
</dbReference>
<keyword evidence="1" id="KW-0805">Transcription regulation</keyword>
<evidence type="ECO:0000256" key="3">
    <source>
        <dbReference type="ARBA" id="ARBA00023163"/>
    </source>
</evidence>